<keyword evidence="1" id="KW-0614">Plasmid</keyword>
<accession>A0ACD4ZYG7</accession>
<evidence type="ECO:0000313" key="1">
    <source>
        <dbReference type="EMBL" id="WSC03540.1"/>
    </source>
</evidence>
<name>A0ACD4ZYG7_9ACTN</name>
<keyword evidence="2" id="KW-1185">Reference proteome</keyword>
<evidence type="ECO:0000313" key="2">
    <source>
        <dbReference type="Proteomes" id="UP001348369"/>
    </source>
</evidence>
<protein>
    <submittedName>
        <fullName evidence="1">DUF5988 family protein</fullName>
    </submittedName>
</protein>
<sequence>MAEFPVPIGKPRQKVIEPALRLIDRRRFAWLESSMRQTIRVMLSGGPEGSPSTWEVESLESETRVKIPRGNGYEHFEFVNNYAECDGELLPVYRWCYRTYIAE</sequence>
<proteinExistence type="predicted"/>
<dbReference type="EMBL" id="CP109110">
    <property type="protein sequence ID" value="WSC03540.1"/>
    <property type="molecule type" value="Genomic_DNA"/>
</dbReference>
<reference evidence="1" key="1">
    <citation type="submission" date="2022-10" db="EMBL/GenBank/DDBJ databases">
        <title>The complete genomes of actinobacterial strains from the NBC collection.</title>
        <authorList>
            <person name="Joergensen T.S."/>
            <person name="Alvarez Arevalo M."/>
            <person name="Sterndorff E.B."/>
            <person name="Faurdal D."/>
            <person name="Vuksanovic O."/>
            <person name="Mourched A.-S."/>
            <person name="Charusanti P."/>
            <person name="Shaw S."/>
            <person name="Blin K."/>
            <person name="Weber T."/>
        </authorList>
    </citation>
    <scope>NUCLEOTIDE SEQUENCE</scope>
    <source>
        <strain evidence="1">NBC 01771</strain>
    </source>
</reference>
<gene>
    <name evidence="1" type="ORF">OG835_42410</name>
</gene>
<geneLocation type="plasmid" evidence="1 2">
    <name>unnamed1</name>
</geneLocation>
<organism evidence="1 2">
    <name type="scientific">Streptomyces scopuliridis</name>
    <dbReference type="NCBI Taxonomy" id="452529"/>
    <lineage>
        <taxon>Bacteria</taxon>
        <taxon>Bacillati</taxon>
        <taxon>Actinomycetota</taxon>
        <taxon>Actinomycetes</taxon>
        <taxon>Kitasatosporales</taxon>
        <taxon>Streptomycetaceae</taxon>
        <taxon>Streptomyces</taxon>
    </lineage>
</organism>
<dbReference type="Proteomes" id="UP001348369">
    <property type="component" value="Plasmid unnamed1"/>
</dbReference>